<dbReference type="RefSeq" id="WP_150039429.1">
    <property type="nucleotide sequence ID" value="NZ_OW485601.1"/>
</dbReference>
<dbReference type="AlphaFoldDB" id="A0A5M6IZG9"/>
<dbReference type="PIRSF" id="PIRSF031796">
    <property type="entry name" value="UPC031796"/>
    <property type="match status" value="1"/>
</dbReference>
<evidence type="ECO:0000313" key="2">
    <source>
        <dbReference type="Proteomes" id="UP000325255"/>
    </source>
</evidence>
<name>A0A5M6IZG9_9PROT</name>
<proteinExistence type="predicted"/>
<protein>
    <submittedName>
        <fullName evidence="1">MmcB family DNA repair protein</fullName>
    </submittedName>
</protein>
<accession>A0A5M6IZG9</accession>
<comment type="caution">
    <text evidence="1">The sequence shown here is derived from an EMBL/GenBank/DDBJ whole genome shotgun (WGS) entry which is preliminary data.</text>
</comment>
<keyword evidence="2" id="KW-1185">Reference proteome</keyword>
<dbReference type="InterPro" id="IPR009394">
    <property type="entry name" value="MmcB-like"/>
</dbReference>
<dbReference type="EMBL" id="VWPK01000005">
    <property type="protein sequence ID" value="KAA5613681.1"/>
    <property type="molecule type" value="Genomic_DNA"/>
</dbReference>
<gene>
    <name evidence="1" type="ORF">F1189_04525</name>
</gene>
<evidence type="ECO:0000313" key="1">
    <source>
        <dbReference type="EMBL" id="KAA5613681.1"/>
    </source>
</evidence>
<sequence length="160" mass="17326">MTGPVSGITFAERAQAVRRAATRLCLLLGWAPLHEVPLPNGRRADILALRPDGGFACIEVKSGSRDFLSDQKWQDYRAFCDALYFAVDSDFPLDLLPADTGLVVAADLTAEVIRDAPAHPLAASRRRSLLQRFATLAASRLVLCEDPGAAVALRTALRPE</sequence>
<dbReference type="Pfam" id="PF06319">
    <property type="entry name" value="MmcB-like"/>
    <property type="match status" value="1"/>
</dbReference>
<dbReference type="Proteomes" id="UP000325255">
    <property type="component" value="Unassembled WGS sequence"/>
</dbReference>
<organism evidence="1 2">
    <name type="scientific">Rhodovastum atsumiense</name>
    <dbReference type="NCBI Taxonomy" id="504468"/>
    <lineage>
        <taxon>Bacteria</taxon>
        <taxon>Pseudomonadati</taxon>
        <taxon>Pseudomonadota</taxon>
        <taxon>Alphaproteobacteria</taxon>
        <taxon>Acetobacterales</taxon>
        <taxon>Acetobacteraceae</taxon>
        <taxon>Rhodovastum</taxon>
    </lineage>
</organism>
<dbReference type="OrthoDB" id="5194526at2"/>
<reference evidence="1 2" key="1">
    <citation type="submission" date="2019-09" db="EMBL/GenBank/DDBJ databases">
        <title>Genome sequence of Rhodovastum atsumiense, a diverse member of the Acetobacteraceae family of non-sulfur purple photosynthetic bacteria.</title>
        <authorList>
            <person name="Meyer T."/>
            <person name="Kyndt J."/>
        </authorList>
    </citation>
    <scope>NUCLEOTIDE SEQUENCE [LARGE SCALE GENOMIC DNA]</scope>
    <source>
        <strain evidence="1 2">DSM 21279</strain>
    </source>
</reference>